<keyword evidence="8 9" id="KW-0472">Membrane</keyword>
<keyword evidence="7 9" id="KW-1133">Transmembrane helix</keyword>
<evidence type="ECO:0000256" key="8">
    <source>
        <dbReference type="ARBA" id="ARBA00023136"/>
    </source>
</evidence>
<keyword evidence="4 9" id="KW-0812">Transmembrane</keyword>
<dbReference type="GO" id="GO:0035673">
    <property type="term" value="F:oligopeptide transmembrane transporter activity"/>
    <property type="evidence" value="ECO:0007669"/>
    <property type="project" value="InterPro"/>
</dbReference>
<comment type="subcellular location">
    <subcellularLocation>
        <location evidence="1">Membrane</location>
        <topology evidence="1">Multi-pass membrane protein</topology>
    </subcellularLocation>
</comment>
<feature type="transmembrane region" description="Helical" evidence="9">
    <location>
        <begin position="519"/>
        <end position="536"/>
    </location>
</feature>
<feature type="transmembrane region" description="Helical" evidence="9">
    <location>
        <begin position="673"/>
        <end position="691"/>
    </location>
</feature>
<name>A0A9N9KPL7_9HELO</name>
<feature type="transmembrane region" description="Helical" evidence="9">
    <location>
        <begin position="224"/>
        <end position="245"/>
    </location>
</feature>
<gene>
    <name evidence="10" type="ORF">HYFRA_00006423</name>
</gene>
<dbReference type="GO" id="GO:0016020">
    <property type="term" value="C:membrane"/>
    <property type="evidence" value="ECO:0007669"/>
    <property type="project" value="UniProtKB-SubCell"/>
</dbReference>
<keyword evidence="11" id="KW-1185">Reference proteome</keyword>
<feature type="transmembrane region" description="Helical" evidence="9">
    <location>
        <begin position="373"/>
        <end position="391"/>
    </location>
</feature>
<keyword evidence="5" id="KW-0571">Peptide transport</keyword>
<evidence type="ECO:0000256" key="3">
    <source>
        <dbReference type="ARBA" id="ARBA00022448"/>
    </source>
</evidence>
<evidence type="ECO:0000256" key="9">
    <source>
        <dbReference type="SAM" id="Phobius"/>
    </source>
</evidence>
<feature type="transmembrane region" description="Helical" evidence="9">
    <location>
        <begin position="118"/>
        <end position="136"/>
    </location>
</feature>
<dbReference type="Pfam" id="PF03169">
    <property type="entry name" value="OPT"/>
    <property type="match status" value="1"/>
</dbReference>
<keyword evidence="6" id="KW-0653">Protein transport</keyword>
<evidence type="ECO:0000256" key="1">
    <source>
        <dbReference type="ARBA" id="ARBA00004141"/>
    </source>
</evidence>
<evidence type="ECO:0000313" key="11">
    <source>
        <dbReference type="Proteomes" id="UP000696280"/>
    </source>
</evidence>
<feature type="transmembrane region" description="Helical" evidence="9">
    <location>
        <begin position="142"/>
        <end position="164"/>
    </location>
</feature>
<dbReference type="InterPro" id="IPR004648">
    <property type="entry name" value="Oligpept_transpt"/>
</dbReference>
<feature type="transmembrane region" description="Helical" evidence="9">
    <location>
        <begin position="749"/>
        <end position="772"/>
    </location>
</feature>
<comment type="similarity">
    <text evidence="2">Belongs to the oligopeptide OPT transporter family.</text>
</comment>
<feature type="transmembrane region" description="Helical" evidence="9">
    <location>
        <begin position="603"/>
        <end position="625"/>
    </location>
</feature>
<dbReference type="OrthoDB" id="9986677at2759"/>
<proteinExistence type="inferred from homology"/>
<evidence type="ECO:0000256" key="7">
    <source>
        <dbReference type="ARBA" id="ARBA00022989"/>
    </source>
</evidence>
<organism evidence="10 11">
    <name type="scientific">Hymenoscyphus fraxineus</name>
    <dbReference type="NCBI Taxonomy" id="746836"/>
    <lineage>
        <taxon>Eukaryota</taxon>
        <taxon>Fungi</taxon>
        <taxon>Dikarya</taxon>
        <taxon>Ascomycota</taxon>
        <taxon>Pezizomycotina</taxon>
        <taxon>Leotiomycetes</taxon>
        <taxon>Helotiales</taxon>
        <taxon>Helotiaceae</taxon>
        <taxon>Hymenoscyphus</taxon>
    </lineage>
</organism>
<evidence type="ECO:0008006" key="12">
    <source>
        <dbReference type="Google" id="ProtNLM"/>
    </source>
</evidence>
<evidence type="ECO:0000256" key="6">
    <source>
        <dbReference type="ARBA" id="ARBA00022927"/>
    </source>
</evidence>
<dbReference type="EMBL" id="CAJVRL010000039">
    <property type="protein sequence ID" value="CAG8951026.1"/>
    <property type="molecule type" value="Genomic_DNA"/>
</dbReference>
<dbReference type="NCBIfam" id="TIGR00728">
    <property type="entry name" value="OPT_sfam"/>
    <property type="match status" value="1"/>
</dbReference>
<protein>
    <recommendedName>
        <fullName evidence="12">Small oligopeptide transporter</fullName>
    </recommendedName>
</protein>
<feature type="transmembrane region" description="Helical" evidence="9">
    <location>
        <begin position="190"/>
        <end position="212"/>
    </location>
</feature>
<dbReference type="InterPro" id="IPR004813">
    <property type="entry name" value="OPT"/>
</dbReference>
<reference evidence="10" key="1">
    <citation type="submission" date="2021-07" db="EMBL/GenBank/DDBJ databases">
        <authorList>
            <person name="Durling M."/>
        </authorList>
    </citation>
    <scope>NUCLEOTIDE SEQUENCE</scope>
</reference>
<sequence>MPFGLFKRKEHAAAAPATDSAVASSLEGFTFAHDTPHSSDPTAVTIQAELRNFQAEHKWDPNLPEEERVAVDQALEGGDIEKKAAVEVHLLEEDSPYPEVRAAVRNYDEDVPANTLRAWMIGMLWTTIGSAINMLFSLRNPSIALTPVVTLLLSYPFGVAWAYAMPRRKFRTFGYTWTLNNGPFNQKEHALIVIMANASFGGTFAYSTDVLLAQEVYYGQRFGWGYQLLLTITCQMLGLGLAGLTRKFLVEPAAMIWPSNLITTTMFETIHTKKTPDKLQLSGWKMGRYKWFLILMSAIFVWEWFPLWITPFLATFTFACWAAPNNVVVNQIFGGQTGLGLIPITFDWSVITAFVLSPLVYPFHAIANTMIGVFIFFVVAALGIHFNGALYSDYLPMSTGGSFDNTGAAYNVSKILTPEYTLDPVKYSEYSPLFLSTTFALAYGCSFASIIAVVVHTYLYHGTEIWHKFKASREEGADIHMKLIMKYKEAPWWWYFLSFIVMLALGFTTTLAYDTHLPWWAFIISLLIAGFFYIPIGIVQATANVQLGLNVITEFIIGYMVPGKPLAMMMFKMYGYITCYQGLYFTQDLKLAHYMKVPQRVTFWAMFTATLWSCFVQIAVLNWALGSINEVCTPDQPNNYSCPNAHVFFTASIIWGVIGPDRIFGSKGIYNPMMYFFILGLGSPIIVWLLAKKFPRSPLRYVSTPIIFGGTAYIPPATILTYGSWGFIGTMFNKVIKGRHPGWWAEYNYITSAALDSGTIICILFIFFVLQLPNKVTAPEWWGGFGGGYQNNGDWNAVVKTVLTNGTFGPTSWS</sequence>
<feature type="transmembrane region" description="Helical" evidence="9">
    <location>
        <begin position="339"/>
        <end position="361"/>
    </location>
</feature>
<evidence type="ECO:0000256" key="4">
    <source>
        <dbReference type="ARBA" id="ARBA00022692"/>
    </source>
</evidence>
<evidence type="ECO:0000313" key="10">
    <source>
        <dbReference type="EMBL" id="CAG8951026.1"/>
    </source>
</evidence>
<feature type="transmembrane region" description="Helical" evidence="9">
    <location>
        <begin position="291"/>
        <end position="319"/>
    </location>
</feature>
<feature type="transmembrane region" description="Helical" evidence="9">
    <location>
        <begin position="706"/>
        <end position="728"/>
    </location>
</feature>
<dbReference type="Proteomes" id="UP000696280">
    <property type="component" value="Unassembled WGS sequence"/>
</dbReference>
<evidence type="ECO:0000256" key="2">
    <source>
        <dbReference type="ARBA" id="ARBA00008807"/>
    </source>
</evidence>
<accession>A0A9N9KPL7</accession>
<feature type="transmembrane region" description="Helical" evidence="9">
    <location>
        <begin position="492"/>
        <end position="513"/>
    </location>
</feature>
<feature type="transmembrane region" description="Helical" evidence="9">
    <location>
        <begin position="433"/>
        <end position="460"/>
    </location>
</feature>
<keyword evidence="3" id="KW-0813">Transport</keyword>
<dbReference type="PANTHER" id="PTHR22601">
    <property type="entry name" value="ISP4 LIKE PROTEIN"/>
    <property type="match status" value="1"/>
</dbReference>
<evidence type="ECO:0000256" key="5">
    <source>
        <dbReference type="ARBA" id="ARBA00022856"/>
    </source>
</evidence>
<dbReference type="NCBIfam" id="TIGR00727">
    <property type="entry name" value="ISP4_OPT"/>
    <property type="match status" value="1"/>
</dbReference>
<dbReference type="AlphaFoldDB" id="A0A9N9KPL7"/>
<feature type="transmembrane region" description="Helical" evidence="9">
    <location>
        <begin position="543"/>
        <end position="561"/>
    </location>
</feature>
<dbReference type="GO" id="GO:0015031">
    <property type="term" value="P:protein transport"/>
    <property type="evidence" value="ECO:0007669"/>
    <property type="project" value="UniProtKB-KW"/>
</dbReference>
<comment type="caution">
    <text evidence="10">The sequence shown here is derived from an EMBL/GenBank/DDBJ whole genome shotgun (WGS) entry which is preliminary data.</text>
</comment>